<evidence type="ECO:0000256" key="10">
    <source>
        <dbReference type="PROSITE-ProRule" id="PRU10144"/>
    </source>
</evidence>
<evidence type="ECO:0000256" key="1">
    <source>
        <dbReference type="ARBA" id="ARBA00004571"/>
    </source>
</evidence>
<dbReference type="PANTHER" id="PTHR30442">
    <property type="entry name" value="IRON III DICITRATE TRANSPORT PROTEIN FECA"/>
    <property type="match status" value="1"/>
</dbReference>
<evidence type="ECO:0000256" key="5">
    <source>
        <dbReference type="ARBA" id="ARBA00022729"/>
    </source>
</evidence>
<dbReference type="GO" id="GO:0033214">
    <property type="term" value="P:siderophore-iron import into cell"/>
    <property type="evidence" value="ECO:0007669"/>
    <property type="project" value="TreeGrafter"/>
</dbReference>
<keyword evidence="2 9" id="KW-0813">Transport</keyword>
<proteinExistence type="inferred from homology"/>
<evidence type="ECO:0000313" key="14">
    <source>
        <dbReference type="EMBL" id="ODA12504.1"/>
    </source>
</evidence>
<dbReference type="InterPro" id="IPR039426">
    <property type="entry name" value="TonB-dep_rcpt-like"/>
</dbReference>
<sequence>MSLFKHQKRRGNLPLCKHKTLSFLIATVIYSTPLHAQNIDFNLPSQSLQKSIQQLAKQSSIEIISAGHVLQTKTAPQVKGSMSAEQALEKLLKSSSLNTEKQGNIYVIIENKNSSKVKTLANADTTTENEHKISMTLEKQPLVKLDKITIYASKENNMFKESNSKAFIDKEQLDRYTYISPADMLKGQSGVAVGDSRNGGGLDVNIRGVQGQGRVGVSVDGGEQMVNVYRGYSGTQQRSYVDPDLIRSIEIEKGSSTADNEGGYIGGTVRMHTLEPQDILVADKNFGVRIKGNLGDNSIAPSGTSKPNGLGNYQWVEPRDERSHQWTDLARSGSIATAWKNDHWELLAAYATRTQGNYFSGKNGYDRYQKAHEDRFAGSGQQAFTVTHGMFYENEEILNTSADSESVLLKAKYNIDDEQYIKLGYRNYNAELANIMPSALQRYCGKFGNCITGRYTPGLAQWEPGTVHLNAYNLDYRFNPIDNPWVDIKAGIWSTNTNTNEISGSNPYHPYETAEPDTIGYARMPQTALNWGANIRNETNLVGDLGDLRWVNGLEFKHEYVKPQDHLSPLTAMEKLGEQVIRNAKRWESSLFTQAFYKPVDTWELRFGLRYIQYGSKDLNQQPEKSLFCPNQNMCMTMDENPEFIFKNQFDEYAKTAKFLDQIKNDDRKLAPSLGTTYYFLPETFVYANYSLAYRMPSLFETSMGTANVKTVASLEPEQARNFELGFSTMHNDVITAGDEFSFKVAYFNNDYKNYISRFLDPNEYFTSSQFMYFTNLDKFEVSGFEMNVAYDSGIFFSNLTGNYFQKAKACDSEIAQKIRDTTNSPYVKGTASTPNCVDGGFGSSYAAAQNPPKYSYALGVGTRLLDQKLTLGGRLNYTHNPISRMDKPWHKVVTTYQKFYEKVQTIDLYAKYEVSDQLNYNLNITNLTDQYYLDALTQSYMPAPGRTVNIGFEYKF</sequence>
<dbReference type="RefSeq" id="WP_068887695.1">
    <property type="nucleotide sequence ID" value="NZ_CBCRUU010000009.1"/>
</dbReference>
<dbReference type="InterPro" id="IPR037066">
    <property type="entry name" value="Plug_dom_sf"/>
</dbReference>
<feature type="short sequence motif" description="TonB C-terminal box" evidence="10">
    <location>
        <begin position="940"/>
        <end position="957"/>
    </location>
</feature>
<keyword evidence="4 9" id="KW-0812">Transmembrane</keyword>
<dbReference type="GO" id="GO:0009279">
    <property type="term" value="C:cell outer membrane"/>
    <property type="evidence" value="ECO:0007669"/>
    <property type="project" value="UniProtKB-SubCell"/>
</dbReference>
<accession>A0A1C3CUS6</accession>
<evidence type="ECO:0000256" key="6">
    <source>
        <dbReference type="ARBA" id="ARBA00023077"/>
    </source>
</evidence>
<keyword evidence="15" id="KW-1185">Reference proteome</keyword>
<dbReference type="OrthoDB" id="6046653at2"/>
<dbReference type="Gene3D" id="3.55.50.30">
    <property type="match status" value="1"/>
</dbReference>
<keyword evidence="6 11" id="KW-0798">TonB box</keyword>
<evidence type="ECO:0000256" key="2">
    <source>
        <dbReference type="ARBA" id="ARBA00022448"/>
    </source>
</evidence>
<dbReference type="Pfam" id="PF07715">
    <property type="entry name" value="Plug"/>
    <property type="match status" value="1"/>
</dbReference>
<dbReference type="InterPro" id="IPR010917">
    <property type="entry name" value="TonB_rcpt_CS"/>
</dbReference>
<dbReference type="PROSITE" id="PS52016">
    <property type="entry name" value="TONB_DEPENDENT_REC_3"/>
    <property type="match status" value="1"/>
</dbReference>
<comment type="similarity">
    <text evidence="9 11">Belongs to the TonB-dependent receptor family.</text>
</comment>
<evidence type="ECO:0000256" key="9">
    <source>
        <dbReference type="PROSITE-ProRule" id="PRU01360"/>
    </source>
</evidence>
<evidence type="ECO:0000259" key="12">
    <source>
        <dbReference type="Pfam" id="PF00593"/>
    </source>
</evidence>
<dbReference type="EMBL" id="MBDL01000010">
    <property type="protein sequence ID" value="ODA12504.1"/>
    <property type="molecule type" value="Genomic_DNA"/>
</dbReference>
<keyword evidence="3 9" id="KW-1134">Transmembrane beta strand</keyword>
<dbReference type="Gene3D" id="2.170.130.10">
    <property type="entry name" value="TonB-dependent receptor, plug domain"/>
    <property type="match status" value="1"/>
</dbReference>
<evidence type="ECO:0000256" key="3">
    <source>
        <dbReference type="ARBA" id="ARBA00022452"/>
    </source>
</evidence>
<dbReference type="InterPro" id="IPR000531">
    <property type="entry name" value="Beta-barrel_TonB"/>
</dbReference>
<dbReference type="PROSITE" id="PS01156">
    <property type="entry name" value="TONB_DEPENDENT_REC_2"/>
    <property type="match status" value="1"/>
</dbReference>
<dbReference type="Gene3D" id="2.40.170.20">
    <property type="entry name" value="TonB-dependent receptor, beta-barrel domain"/>
    <property type="match status" value="1"/>
</dbReference>
<gene>
    <name evidence="14" type="ORF">BBP83_07980</name>
</gene>
<evidence type="ECO:0000256" key="11">
    <source>
        <dbReference type="RuleBase" id="RU003357"/>
    </source>
</evidence>
<feature type="domain" description="TonB-dependent receptor plug" evidence="13">
    <location>
        <begin position="164"/>
        <end position="268"/>
    </location>
</feature>
<name>A0A1C3CUS6_9GAMM</name>
<dbReference type="STRING" id="1891224.BBP83_07980"/>
<evidence type="ECO:0000313" key="15">
    <source>
        <dbReference type="Proteomes" id="UP000186553"/>
    </source>
</evidence>
<evidence type="ECO:0000256" key="8">
    <source>
        <dbReference type="ARBA" id="ARBA00023237"/>
    </source>
</evidence>
<comment type="caution">
    <text evidence="14">The sequence shown here is derived from an EMBL/GenBank/DDBJ whole genome shotgun (WGS) entry which is preliminary data.</text>
</comment>
<reference evidence="14 15" key="1">
    <citation type="submission" date="2016-07" db="EMBL/GenBank/DDBJ databases">
        <title>Acinetobacter sp. ANC 4603.</title>
        <authorList>
            <person name="Radolfova-Krizova L."/>
            <person name="Nemec A."/>
        </authorList>
    </citation>
    <scope>NUCLEOTIDE SEQUENCE [LARGE SCALE GENOMIC DNA]</scope>
    <source>
        <strain evidence="14 15">ANC 4603</strain>
    </source>
</reference>
<evidence type="ECO:0008006" key="16">
    <source>
        <dbReference type="Google" id="ProtNLM"/>
    </source>
</evidence>
<evidence type="ECO:0000259" key="13">
    <source>
        <dbReference type="Pfam" id="PF07715"/>
    </source>
</evidence>
<dbReference type="AlphaFoldDB" id="A0A1C3CUS6"/>
<protein>
    <recommendedName>
        <fullName evidence="16">TonB-dependent receptor</fullName>
    </recommendedName>
</protein>
<dbReference type="Pfam" id="PF00593">
    <property type="entry name" value="TonB_dep_Rec_b-barrel"/>
    <property type="match status" value="1"/>
</dbReference>
<feature type="domain" description="TonB-dependent receptor-like beta-barrel" evidence="12">
    <location>
        <begin position="444"/>
        <end position="928"/>
    </location>
</feature>
<comment type="subcellular location">
    <subcellularLocation>
        <location evidence="1 9">Cell outer membrane</location>
        <topology evidence="1 9">Multi-pass membrane protein</topology>
    </subcellularLocation>
</comment>
<keyword evidence="7 9" id="KW-0472">Membrane</keyword>
<evidence type="ECO:0000256" key="7">
    <source>
        <dbReference type="ARBA" id="ARBA00023136"/>
    </source>
</evidence>
<dbReference type="PANTHER" id="PTHR30442:SF0">
    <property type="entry name" value="FE(3+) DICITRATE TRANSPORT PROTEIN FECA"/>
    <property type="match status" value="1"/>
</dbReference>
<keyword evidence="8 9" id="KW-0998">Cell outer membrane</keyword>
<dbReference type="Proteomes" id="UP000186553">
    <property type="component" value="Unassembled WGS sequence"/>
</dbReference>
<keyword evidence="5" id="KW-0732">Signal</keyword>
<evidence type="ECO:0000256" key="4">
    <source>
        <dbReference type="ARBA" id="ARBA00022692"/>
    </source>
</evidence>
<dbReference type="InterPro" id="IPR012910">
    <property type="entry name" value="Plug_dom"/>
</dbReference>
<organism evidence="14 15">
    <name type="scientific">Acinetobacter celticus</name>
    <dbReference type="NCBI Taxonomy" id="1891224"/>
    <lineage>
        <taxon>Bacteria</taxon>
        <taxon>Pseudomonadati</taxon>
        <taxon>Pseudomonadota</taxon>
        <taxon>Gammaproteobacteria</taxon>
        <taxon>Moraxellales</taxon>
        <taxon>Moraxellaceae</taxon>
        <taxon>Acinetobacter</taxon>
    </lineage>
</organism>
<dbReference type="SUPFAM" id="SSF56935">
    <property type="entry name" value="Porins"/>
    <property type="match status" value="1"/>
</dbReference>
<dbReference type="InterPro" id="IPR036942">
    <property type="entry name" value="Beta-barrel_TonB_sf"/>
</dbReference>